<dbReference type="Pfam" id="PF01808">
    <property type="entry name" value="AICARFT_IMPCHas"/>
    <property type="match status" value="1"/>
</dbReference>
<evidence type="ECO:0000313" key="1">
    <source>
        <dbReference type="EMBL" id="CAG8822905.1"/>
    </source>
</evidence>
<dbReference type="PANTHER" id="PTHR11692:SF0">
    <property type="entry name" value="BIFUNCTIONAL PURINE BIOSYNTHESIS PROTEIN ATIC"/>
    <property type="match status" value="1"/>
</dbReference>
<dbReference type="InterPro" id="IPR016193">
    <property type="entry name" value="Cytidine_deaminase-like"/>
</dbReference>
<dbReference type="Gene3D" id="3.40.140.20">
    <property type="match status" value="1"/>
</dbReference>
<keyword evidence="2" id="KW-1185">Reference proteome</keyword>
<reference evidence="1 2" key="1">
    <citation type="submission" date="2021-06" db="EMBL/GenBank/DDBJ databases">
        <authorList>
            <person name="Kallberg Y."/>
            <person name="Tangrot J."/>
            <person name="Rosling A."/>
        </authorList>
    </citation>
    <scope>NUCLEOTIDE SEQUENCE [LARGE SCALE GENOMIC DNA]</scope>
    <source>
        <strain evidence="1 2">120-4 pot B 10/14</strain>
    </source>
</reference>
<accession>A0ABN7WAY1</accession>
<name>A0ABN7WAY1_GIGMA</name>
<organism evidence="1 2">
    <name type="scientific">Gigaspora margarita</name>
    <dbReference type="NCBI Taxonomy" id="4874"/>
    <lineage>
        <taxon>Eukaryota</taxon>
        <taxon>Fungi</taxon>
        <taxon>Fungi incertae sedis</taxon>
        <taxon>Mucoromycota</taxon>
        <taxon>Glomeromycotina</taxon>
        <taxon>Glomeromycetes</taxon>
        <taxon>Diversisporales</taxon>
        <taxon>Gigasporaceae</taxon>
        <taxon>Gigaspora</taxon>
    </lineage>
</organism>
<dbReference type="EMBL" id="CAJVQB010035699">
    <property type="protein sequence ID" value="CAG8822905.1"/>
    <property type="molecule type" value="Genomic_DNA"/>
</dbReference>
<protein>
    <submittedName>
        <fullName evidence="1">27586_t:CDS:1</fullName>
    </submittedName>
</protein>
<comment type="caution">
    <text evidence="1">The sequence shown here is derived from an EMBL/GenBank/DDBJ whole genome shotgun (WGS) entry which is preliminary data.</text>
</comment>
<dbReference type="SUPFAM" id="SSF53927">
    <property type="entry name" value="Cytidine deaminase-like"/>
    <property type="match status" value="1"/>
</dbReference>
<dbReference type="Proteomes" id="UP000789901">
    <property type="component" value="Unassembled WGS sequence"/>
</dbReference>
<gene>
    <name evidence="1" type="ORF">GMARGA_LOCUS28204</name>
</gene>
<sequence length="79" mass="8977">MPSFGNWITLSDMVYIPIAKIISQAVSDDIIILVYDTQVLEILSKKKDGKYTVIQIDPNYKPSEIETRQSLLTIFLTEA</sequence>
<dbReference type="PANTHER" id="PTHR11692">
    <property type="entry name" value="BIFUNCTIONAL PURINE BIOSYNTHESIS PROTEIN PURH"/>
    <property type="match status" value="1"/>
</dbReference>
<dbReference type="InterPro" id="IPR024051">
    <property type="entry name" value="AICAR_Tfase_dup_dom_sf"/>
</dbReference>
<dbReference type="InterPro" id="IPR002695">
    <property type="entry name" value="PurH-like"/>
</dbReference>
<feature type="non-terminal residue" evidence="1">
    <location>
        <position position="79"/>
    </location>
</feature>
<proteinExistence type="predicted"/>
<evidence type="ECO:0000313" key="2">
    <source>
        <dbReference type="Proteomes" id="UP000789901"/>
    </source>
</evidence>